<protein>
    <submittedName>
        <fullName evidence="1">Uncharacterized protein</fullName>
    </submittedName>
</protein>
<dbReference type="Proteomes" id="UP000501926">
    <property type="component" value="Chromosome"/>
</dbReference>
<dbReference type="EMBL" id="CP049055">
    <property type="protein sequence ID" value="QII12555.1"/>
    <property type="molecule type" value="Genomic_DNA"/>
</dbReference>
<evidence type="ECO:0000313" key="2">
    <source>
        <dbReference type="Proteomes" id="UP000501926"/>
    </source>
</evidence>
<reference evidence="1 2" key="1">
    <citation type="submission" date="2020-02" db="EMBL/GenBank/DDBJ databases">
        <title>Newly sequenced genome of strain CSTR1 showed variability in Candidatus Kuenenia stuttgartiensis genomes.</title>
        <authorList>
            <person name="Ding C."/>
            <person name="Adrian L."/>
        </authorList>
    </citation>
    <scope>NUCLEOTIDE SEQUENCE [LARGE SCALE GENOMIC DNA]</scope>
    <source>
        <strain evidence="1 2">CSTR1</strain>
    </source>
</reference>
<gene>
    <name evidence="1" type="ORF">KsCSTR_31760</name>
</gene>
<organism evidence="1 2">
    <name type="scientific">Kuenenia stuttgartiensis</name>
    <dbReference type="NCBI Taxonomy" id="174633"/>
    <lineage>
        <taxon>Bacteria</taxon>
        <taxon>Pseudomonadati</taxon>
        <taxon>Planctomycetota</taxon>
        <taxon>Candidatus Brocadiia</taxon>
        <taxon>Candidatus Brocadiales</taxon>
        <taxon>Candidatus Brocadiaceae</taxon>
        <taxon>Candidatus Kuenenia</taxon>
    </lineage>
</organism>
<dbReference type="AlphaFoldDB" id="A0A6G7GSS0"/>
<evidence type="ECO:0000313" key="1">
    <source>
        <dbReference type="EMBL" id="QII12555.1"/>
    </source>
</evidence>
<proteinExistence type="predicted"/>
<name>A0A6G7GSS0_KUEST</name>
<accession>A0A6G7GSS0</accession>
<sequence length="23" mass="2755">MKEIEKSLNKKAAKICFKKQYLL</sequence>